<comment type="caution">
    <text evidence="1">The sequence shown here is derived from an EMBL/GenBank/DDBJ whole genome shotgun (WGS) entry which is preliminary data.</text>
</comment>
<gene>
    <name evidence="1" type="ORF">CYY_007101</name>
</gene>
<organism evidence="1 2">
    <name type="scientific">Polysphondylium violaceum</name>
    <dbReference type="NCBI Taxonomy" id="133409"/>
    <lineage>
        <taxon>Eukaryota</taxon>
        <taxon>Amoebozoa</taxon>
        <taxon>Evosea</taxon>
        <taxon>Eumycetozoa</taxon>
        <taxon>Dictyostelia</taxon>
        <taxon>Dictyosteliales</taxon>
        <taxon>Dictyosteliaceae</taxon>
        <taxon>Polysphondylium</taxon>
    </lineage>
</organism>
<dbReference type="AlphaFoldDB" id="A0A8J4PP52"/>
<evidence type="ECO:0000313" key="1">
    <source>
        <dbReference type="EMBL" id="KAF2071592.1"/>
    </source>
</evidence>
<name>A0A8J4PP52_9MYCE</name>
<sequence length="151" mass="18144">MSSSNNNNQQQDLLEALTIISKSKTSELKKEHCRKILKKFQFEAQFIIDANNRNCVDDYLESITEEYKYSLFEQQREQDQKQNLKKKQSFIRVYKDSKINDDEDHDVDNDNVIYPQQHINGEINLPFKIRLDFFIEKLNSFFKILHIKYQS</sequence>
<keyword evidence="2" id="KW-1185">Reference proteome</keyword>
<evidence type="ECO:0000313" key="2">
    <source>
        <dbReference type="Proteomes" id="UP000695562"/>
    </source>
</evidence>
<dbReference type="EMBL" id="AJWJ01000360">
    <property type="protein sequence ID" value="KAF2071592.1"/>
    <property type="molecule type" value="Genomic_DNA"/>
</dbReference>
<reference evidence="1" key="1">
    <citation type="submission" date="2020-01" db="EMBL/GenBank/DDBJ databases">
        <title>Development of genomics and gene disruption for Polysphondylium violaceum indicates a role for the polyketide synthase stlB in stalk morphogenesis.</title>
        <authorList>
            <person name="Narita B."/>
            <person name="Kawabe Y."/>
            <person name="Kin K."/>
            <person name="Saito T."/>
            <person name="Gibbs R."/>
            <person name="Kuspa A."/>
            <person name="Muzny D."/>
            <person name="Queller D."/>
            <person name="Richards S."/>
            <person name="Strassman J."/>
            <person name="Sucgang R."/>
            <person name="Worley K."/>
            <person name="Schaap P."/>
        </authorList>
    </citation>
    <scope>NUCLEOTIDE SEQUENCE</scope>
    <source>
        <strain evidence="1">QSvi11</strain>
    </source>
</reference>
<accession>A0A8J4PP52</accession>
<proteinExistence type="predicted"/>
<dbReference type="Proteomes" id="UP000695562">
    <property type="component" value="Unassembled WGS sequence"/>
</dbReference>
<protein>
    <submittedName>
        <fullName evidence="1">Uncharacterized protein</fullName>
    </submittedName>
</protein>